<name>A0A8S3IZI1_9BILA</name>
<comment type="caution">
    <text evidence="3">The sequence shown here is derived from an EMBL/GenBank/DDBJ whole genome shotgun (WGS) entry which is preliminary data.</text>
</comment>
<dbReference type="AlphaFoldDB" id="A0A8S3IZI1"/>
<comment type="caution">
    <text evidence="1">Lacks conserved residue(s) required for the propagation of feature annotation.</text>
</comment>
<dbReference type="Proteomes" id="UP000681720">
    <property type="component" value="Unassembled WGS sequence"/>
</dbReference>
<evidence type="ECO:0000313" key="3">
    <source>
        <dbReference type="EMBL" id="CAF5210983.1"/>
    </source>
</evidence>
<feature type="domain" description="PLAT" evidence="2">
    <location>
        <begin position="55"/>
        <end position="178"/>
    </location>
</feature>
<gene>
    <name evidence="3" type="ORF">GIL414_LOCUS79764</name>
</gene>
<organism evidence="3 4">
    <name type="scientific">Rotaria magnacalcarata</name>
    <dbReference type="NCBI Taxonomy" id="392030"/>
    <lineage>
        <taxon>Eukaryota</taxon>
        <taxon>Metazoa</taxon>
        <taxon>Spiralia</taxon>
        <taxon>Gnathifera</taxon>
        <taxon>Rotifera</taxon>
        <taxon>Eurotatoria</taxon>
        <taxon>Bdelloidea</taxon>
        <taxon>Philodinida</taxon>
        <taxon>Philodinidae</taxon>
        <taxon>Rotaria</taxon>
    </lineage>
</organism>
<dbReference type="SUPFAM" id="SSF49723">
    <property type="entry name" value="Lipase/lipooxygenase domain (PLAT/LH2 domain)"/>
    <property type="match status" value="1"/>
</dbReference>
<protein>
    <recommendedName>
        <fullName evidence="2">PLAT domain-containing protein</fullName>
    </recommendedName>
</protein>
<proteinExistence type="predicted"/>
<sequence length="195" mass="23199">MNMKTLERKCFPVNRWLDLNEGDNRTHIMLEKFTVNESCEENEYYEHNSHDQYKTEYTIRTKTSMKQAMNNSDVYANIYLKIYNDKNKHTEDMLLNNTKHQTTPFRTGKIDKFEIGSIRLMDDTIDKIELWHDNTSNFDWLCEWIEIKNKKTGTTKCFAVNRLLSRKASDGAIKIVLTIHSHYPCDRIARELHVL</sequence>
<dbReference type="InterPro" id="IPR036392">
    <property type="entry name" value="PLAT/LH2_dom_sf"/>
</dbReference>
<evidence type="ECO:0000256" key="1">
    <source>
        <dbReference type="PROSITE-ProRule" id="PRU00152"/>
    </source>
</evidence>
<dbReference type="InterPro" id="IPR001024">
    <property type="entry name" value="PLAT/LH2_dom"/>
</dbReference>
<dbReference type="PANTHER" id="PTHR45901:SF3">
    <property type="entry name" value="LIPOXYGENASE HOMOLOGY DOMAIN-CONTAINING PROTEIN 1"/>
    <property type="match status" value="1"/>
</dbReference>
<dbReference type="Pfam" id="PF01477">
    <property type="entry name" value="PLAT"/>
    <property type="match status" value="1"/>
</dbReference>
<reference evidence="3" key="1">
    <citation type="submission" date="2021-02" db="EMBL/GenBank/DDBJ databases">
        <authorList>
            <person name="Nowell W R."/>
        </authorList>
    </citation>
    <scope>NUCLEOTIDE SEQUENCE</scope>
</reference>
<evidence type="ECO:0000313" key="4">
    <source>
        <dbReference type="Proteomes" id="UP000681720"/>
    </source>
</evidence>
<evidence type="ECO:0000259" key="2">
    <source>
        <dbReference type="PROSITE" id="PS50095"/>
    </source>
</evidence>
<dbReference type="Gene3D" id="2.60.60.20">
    <property type="entry name" value="PLAT/LH2 domain"/>
    <property type="match status" value="1"/>
</dbReference>
<dbReference type="PANTHER" id="PTHR45901">
    <property type="entry name" value="PROTEIN CBG12474"/>
    <property type="match status" value="1"/>
</dbReference>
<feature type="non-terminal residue" evidence="3">
    <location>
        <position position="1"/>
    </location>
</feature>
<dbReference type="InterPro" id="IPR052970">
    <property type="entry name" value="Inner_ear_hair_cell_LOXHD"/>
</dbReference>
<dbReference type="PROSITE" id="PS50095">
    <property type="entry name" value="PLAT"/>
    <property type="match status" value="1"/>
</dbReference>
<accession>A0A8S3IZI1</accession>
<dbReference type="EMBL" id="CAJOBJ010353165">
    <property type="protein sequence ID" value="CAF5210983.1"/>
    <property type="molecule type" value="Genomic_DNA"/>
</dbReference>